<comment type="caution">
    <text evidence="2">The sequence shown here is derived from an EMBL/GenBank/DDBJ whole genome shotgun (WGS) entry which is preliminary data.</text>
</comment>
<evidence type="ECO:0000313" key="3">
    <source>
        <dbReference type="Proteomes" id="UP000792457"/>
    </source>
</evidence>
<dbReference type="InterPro" id="IPR013783">
    <property type="entry name" value="Ig-like_fold"/>
</dbReference>
<accession>A0A8K0K4T4</accession>
<dbReference type="Proteomes" id="UP000792457">
    <property type="component" value="Unassembled WGS sequence"/>
</dbReference>
<dbReference type="Pfam" id="PF13927">
    <property type="entry name" value="Ig_3"/>
    <property type="match status" value="1"/>
</dbReference>
<dbReference type="InterPro" id="IPR007110">
    <property type="entry name" value="Ig-like_dom"/>
</dbReference>
<dbReference type="AlphaFoldDB" id="A0A8K0K4T4"/>
<sequence>MDAPPQLVYRFIRQTIQPGPSVSLKCIASGNPTPNIKWTLDGFPLPQNESWTVVTLSKESWRFYFYTLSRIRTTARVSAKLTAIKADVFKGEDVCQDPLDGSETLSLQVVEATPLQ</sequence>
<dbReference type="OrthoDB" id="152385at2759"/>
<evidence type="ECO:0000259" key="1">
    <source>
        <dbReference type="PROSITE" id="PS50835"/>
    </source>
</evidence>
<dbReference type="PROSITE" id="PS50835">
    <property type="entry name" value="IG_LIKE"/>
    <property type="match status" value="1"/>
</dbReference>
<evidence type="ECO:0000313" key="2">
    <source>
        <dbReference type="EMBL" id="KAG8228362.1"/>
    </source>
</evidence>
<keyword evidence="3" id="KW-1185">Reference proteome</keyword>
<reference evidence="2" key="2">
    <citation type="submission" date="2017-10" db="EMBL/GenBank/DDBJ databases">
        <title>Ladona fulva Genome sequencing and assembly.</title>
        <authorList>
            <person name="Murali S."/>
            <person name="Richards S."/>
            <person name="Bandaranaike D."/>
            <person name="Bellair M."/>
            <person name="Blankenburg K."/>
            <person name="Chao H."/>
            <person name="Dinh H."/>
            <person name="Doddapaneni H."/>
            <person name="Dugan-Rocha S."/>
            <person name="Elkadiri S."/>
            <person name="Gnanaolivu R."/>
            <person name="Hernandez B."/>
            <person name="Skinner E."/>
            <person name="Javaid M."/>
            <person name="Lee S."/>
            <person name="Li M."/>
            <person name="Ming W."/>
            <person name="Munidasa M."/>
            <person name="Muniz J."/>
            <person name="Nguyen L."/>
            <person name="Hughes D."/>
            <person name="Osuji N."/>
            <person name="Pu L.-L."/>
            <person name="Puazo M."/>
            <person name="Qu C."/>
            <person name="Quiroz J."/>
            <person name="Raj R."/>
            <person name="Weissenberger G."/>
            <person name="Xin Y."/>
            <person name="Zou X."/>
            <person name="Han Y."/>
            <person name="Worley K."/>
            <person name="Muzny D."/>
            <person name="Gibbs R."/>
        </authorList>
    </citation>
    <scope>NUCLEOTIDE SEQUENCE</scope>
    <source>
        <strain evidence="2">Sampled in the wild</strain>
    </source>
</reference>
<dbReference type="Gene3D" id="2.60.40.10">
    <property type="entry name" value="Immunoglobulins"/>
    <property type="match status" value="1"/>
</dbReference>
<organism evidence="2 3">
    <name type="scientific">Ladona fulva</name>
    <name type="common">Scarce chaser dragonfly</name>
    <name type="synonym">Libellula fulva</name>
    <dbReference type="NCBI Taxonomy" id="123851"/>
    <lineage>
        <taxon>Eukaryota</taxon>
        <taxon>Metazoa</taxon>
        <taxon>Ecdysozoa</taxon>
        <taxon>Arthropoda</taxon>
        <taxon>Hexapoda</taxon>
        <taxon>Insecta</taxon>
        <taxon>Pterygota</taxon>
        <taxon>Palaeoptera</taxon>
        <taxon>Odonata</taxon>
        <taxon>Epiprocta</taxon>
        <taxon>Anisoptera</taxon>
        <taxon>Libelluloidea</taxon>
        <taxon>Libellulidae</taxon>
        <taxon>Ladona</taxon>
    </lineage>
</organism>
<name>A0A8K0K4T4_LADFU</name>
<proteinExistence type="predicted"/>
<feature type="domain" description="Ig-like" evidence="1">
    <location>
        <begin position="5"/>
        <end position="42"/>
    </location>
</feature>
<dbReference type="InterPro" id="IPR036179">
    <property type="entry name" value="Ig-like_dom_sf"/>
</dbReference>
<reference evidence="2" key="1">
    <citation type="submission" date="2013-04" db="EMBL/GenBank/DDBJ databases">
        <authorList>
            <person name="Qu J."/>
            <person name="Murali S.C."/>
            <person name="Bandaranaike D."/>
            <person name="Bellair M."/>
            <person name="Blankenburg K."/>
            <person name="Chao H."/>
            <person name="Dinh H."/>
            <person name="Doddapaneni H."/>
            <person name="Downs B."/>
            <person name="Dugan-Rocha S."/>
            <person name="Elkadiri S."/>
            <person name="Gnanaolivu R.D."/>
            <person name="Hernandez B."/>
            <person name="Javaid M."/>
            <person name="Jayaseelan J.C."/>
            <person name="Lee S."/>
            <person name="Li M."/>
            <person name="Ming W."/>
            <person name="Munidasa M."/>
            <person name="Muniz J."/>
            <person name="Nguyen L."/>
            <person name="Ongeri F."/>
            <person name="Osuji N."/>
            <person name="Pu L.-L."/>
            <person name="Puazo M."/>
            <person name="Qu C."/>
            <person name="Quiroz J."/>
            <person name="Raj R."/>
            <person name="Weissenberger G."/>
            <person name="Xin Y."/>
            <person name="Zou X."/>
            <person name="Han Y."/>
            <person name="Richards S."/>
            <person name="Worley K."/>
            <person name="Muzny D."/>
            <person name="Gibbs R."/>
        </authorList>
    </citation>
    <scope>NUCLEOTIDE SEQUENCE</scope>
    <source>
        <strain evidence="2">Sampled in the wild</strain>
    </source>
</reference>
<dbReference type="SUPFAM" id="SSF48726">
    <property type="entry name" value="Immunoglobulin"/>
    <property type="match status" value="1"/>
</dbReference>
<gene>
    <name evidence="2" type="ORF">J437_LFUL006813</name>
</gene>
<protein>
    <recommendedName>
        <fullName evidence="1">Ig-like domain-containing protein</fullName>
    </recommendedName>
</protein>
<dbReference type="EMBL" id="KZ308369">
    <property type="protein sequence ID" value="KAG8228362.1"/>
    <property type="molecule type" value="Genomic_DNA"/>
</dbReference>